<feature type="domain" description="Nitroreductase" evidence="2">
    <location>
        <begin position="364"/>
        <end position="515"/>
    </location>
</feature>
<feature type="domain" description="Nitroreductase" evidence="2">
    <location>
        <begin position="175"/>
        <end position="278"/>
    </location>
</feature>
<dbReference type="SUPFAM" id="SSF55469">
    <property type="entry name" value="FMN-dependent nitroreductase-like"/>
    <property type="match status" value="2"/>
</dbReference>
<dbReference type="InterPro" id="IPR020051">
    <property type="entry name" value="SagB-type_dehydrogenase"/>
</dbReference>
<dbReference type="Gene3D" id="3.40.109.10">
    <property type="entry name" value="NADH Oxidase"/>
    <property type="match status" value="2"/>
</dbReference>
<dbReference type="EMBL" id="BAABJO010000018">
    <property type="protein sequence ID" value="GAA5128273.1"/>
    <property type="molecule type" value="Genomic_DNA"/>
</dbReference>
<dbReference type="InterPro" id="IPR029479">
    <property type="entry name" value="Nitroreductase"/>
</dbReference>
<dbReference type="PANTHER" id="PTHR43745">
    <property type="entry name" value="NITROREDUCTASE MJ1384-RELATED"/>
    <property type="match status" value="1"/>
</dbReference>
<sequence>MVDSSQAPAFHALTKYYSLSDAEPGDERIGIGDPAARTAAIWQKDWDIKPFLYKVYETPPPIELTRNLPDTGPPALEAIAATGAEDSRVVPDRALLGRLGLLTNGSLDRTPTTRDGRVHHPHPPRASSVGPSVPRYRTAGGTGALYHLELYFVCADLPDLDAGVYHYSAIDHSLRLLRADDFRSALAAATGDEPSIAAAPVVMAMTSTFWRNAWRYRERAYRHAFWDAGTSLSHILAVAASARVGTRLVFSYSDAAVNALLDVDGRRESTVALVALGHPDAPPPPAPEFGRLDLPTRRLSPAEVTFHAITDMHLASSLGSGTDAAAWRARRWRRPAPEPTGRLTGLRPLPADRLDPRPAERIIFRRRSTRNYDTDVEIPFEAFSTLLDRSTRGVASDVLTPGAPLTDLYLVVNAVEGLTPGIYLHHPERGAVELIRAGTFRDEATRIAANQRYAGDAHVNLYYLAHLPSILDRYGDRGYRLAQLEGALHAGKLHLGTHALGLGAVGSTSFDDEVIDFFSPHAAGKDYMFVTVFGKRRRTG</sequence>
<reference evidence="4" key="1">
    <citation type="journal article" date="2019" name="Int. J. Syst. Evol. Microbiol.">
        <title>The Global Catalogue of Microorganisms (GCM) 10K type strain sequencing project: providing services to taxonomists for standard genome sequencing and annotation.</title>
        <authorList>
            <consortium name="The Broad Institute Genomics Platform"/>
            <consortium name="The Broad Institute Genome Sequencing Center for Infectious Disease"/>
            <person name="Wu L."/>
            <person name="Ma J."/>
        </authorList>
    </citation>
    <scope>NUCLEOTIDE SEQUENCE [LARGE SCALE GENOMIC DNA]</scope>
    <source>
        <strain evidence="4">JCM 18302</strain>
    </source>
</reference>
<protein>
    <recommendedName>
        <fullName evidence="2">Nitroreductase domain-containing protein</fullName>
    </recommendedName>
</protein>
<dbReference type="InterPro" id="IPR000415">
    <property type="entry name" value="Nitroreductase-like"/>
</dbReference>
<proteinExistence type="predicted"/>
<dbReference type="RefSeq" id="WP_345607452.1">
    <property type="nucleotide sequence ID" value="NZ_BAABJO010000018.1"/>
</dbReference>
<gene>
    <name evidence="3" type="ORF">GCM10023320_46960</name>
</gene>
<evidence type="ECO:0000259" key="2">
    <source>
        <dbReference type="Pfam" id="PF00881"/>
    </source>
</evidence>
<dbReference type="CDD" id="cd02142">
    <property type="entry name" value="McbC_SagB-like_oxidoreductase"/>
    <property type="match status" value="2"/>
</dbReference>
<name>A0ABP9NN42_9PSEU</name>
<dbReference type="InterPro" id="IPR052544">
    <property type="entry name" value="Bacteriocin_Proc_Enz"/>
</dbReference>
<dbReference type="Proteomes" id="UP001500804">
    <property type="component" value="Unassembled WGS sequence"/>
</dbReference>
<dbReference type="Pfam" id="PF00881">
    <property type="entry name" value="Nitroreductase"/>
    <property type="match status" value="2"/>
</dbReference>
<comment type="caution">
    <text evidence="3">The sequence shown here is derived from an EMBL/GenBank/DDBJ whole genome shotgun (WGS) entry which is preliminary data.</text>
</comment>
<keyword evidence="4" id="KW-1185">Reference proteome</keyword>
<evidence type="ECO:0000313" key="4">
    <source>
        <dbReference type="Proteomes" id="UP001500804"/>
    </source>
</evidence>
<feature type="region of interest" description="Disordered" evidence="1">
    <location>
        <begin position="106"/>
        <end position="134"/>
    </location>
</feature>
<organism evidence="3 4">
    <name type="scientific">Pseudonocardia adelaidensis</name>
    <dbReference type="NCBI Taxonomy" id="648754"/>
    <lineage>
        <taxon>Bacteria</taxon>
        <taxon>Bacillati</taxon>
        <taxon>Actinomycetota</taxon>
        <taxon>Actinomycetes</taxon>
        <taxon>Pseudonocardiales</taxon>
        <taxon>Pseudonocardiaceae</taxon>
        <taxon>Pseudonocardia</taxon>
    </lineage>
</organism>
<accession>A0ABP9NN42</accession>
<evidence type="ECO:0000256" key="1">
    <source>
        <dbReference type="SAM" id="MobiDB-lite"/>
    </source>
</evidence>
<dbReference type="PANTHER" id="PTHR43745:SF2">
    <property type="entry name" value="NITROREDUCTASE MJ1384-RELATED"/>
    <property type="match status" value="1"/>
</dbReference>
<evidence type="ECO:0000313" key="3">
    <source>
        <dbReference type="EMBL" id="GAA5128273.1"/>
    </source>
</evidence>
<dbReference type="NCBIfam" id="TIGR03605">
    <property type="entry name" value="antibiot_sagB"/>
    <property type="match status" value="1"/>
</dbReference>